<comment type="similarity">
    <text evidence="2">Belongs to the Cob(I)alamin adenosyltransferase family.</text>
</comment>
<dbReference type="InterPro" id="IPR027417">
    <property type="entry name" value="P-loop_NTPase"/>
</dbReference>
<dbReference type="Gene3D" id="3.40.50.300">
    <property type="entry name" value="P-loop containing nucleotide triphosphate hydrolases"/>
    <property type="match status" value="1"/>
</dbReference>
<dbReference type="NCBIfam" id="TIGR00708">
    <property type="entry name" value="cobA"/>
    <property type="match status" value="1"/>
</dbReference>
<evidence type="ECO:0000256" key="8">
    <source>
        <dbReference type="ARBA" id="ARBA00048555"/>
    </source>
</evidence>
<dbReference type="PANTHER" id="PTHR46638:SF1">
    <property type="entry name" value="CORRINOID ADENOSYLTRANSFERASE"/>
    <property type="match status" value="1"/>
</dbReference>
<evidence type="ECO:0000256" key="1">
    <source>
        <dbReference type="ARBA" id="ARBA00005121"/>
    </source>
</evidence>
<reference evidence="10" key="1">
    <citation type="journal article" date="2020" name="mSystems">
        <title>Genome- and Community-Level Interaction Insights into Carbon Utilization and Element Cycling Functions of Hydrothermarchaeota in Hydrothermal Sediment.</title>
        <authorList>
            <person name="Zhou Z."/>
            <person name="Liu Y."/>
            <person name="Xu W."/>
            <person name="Pan J."/>
            <person name="Luo Z.H."/>
            <person name="Li M."/>
        </authorList>
    </citation>
    <scope>NUCLEOTIDE SEQUENCE [LARGE SCALE GENOMIC DNA]</scope>
    <source>
        <strain evidence="10">SpSt-1224</strain>
    </source>
</reference>
<accession>A0A7C2XND4</accession>
<dbReference type="GO" id="GO:0008817">
    <property type="term" value="F:corrinoid adenosyltransferase activity"/>
    <property type="evidence" value="ECO:0007669"/>
    <property type="project" value="UniProtKB-EC"/>
</dbReference>
<evidence type="ECO:0000256" key="2">
    <source>
        <dbReference type="ARBA" id="ARBA00007487"/>
    </source>
</evidence>
<comment type="caution">
    <text evidence="10">The sequence shown here is derived from an EMBL/GenBank/DDBJ whole genome shotgun (WGS) entry which is preliminary data.</text>
</comment>
<evidence type="ECO:0000256" key="6">
    <source>
        <dbReference type="ARBA" id="ARBA00033334"/>
    </source>
</evidence>
<dbReference type="NCBIfam" id="NF004637">
    <property type="entry name" value="PRK05986.1"/>
    <property type="match status" value="1"/>
</dbReference>
<evidence type="ECO:0000313" key="10">
    <source>
        <dbReference type="EMBL" id="HET98592.1"/>
    </source>
</evidence>
<comment type="catalytic activity">
    <reaction evidence="8">
        <text>2 cob(II)yrinate a,c diamide + reduced [electron-transfer flavoprotein] + 2 ATP = 2 adenosylcob(III)yrinate a,c-diamide + 2 triphosphate + oxidized [electron-transfer flavoprotein] + 3 H(+)</text>
        <dbReference type="Rhea" id="RHEA:11528"/>
        <dbReference type="Rhea" id="RHEA-COMP:10685"/>
        <dbReference type="Rhea" id="RHEA-COMP:10686"/>
        <dbReference type="ChEBI" id="CHEBI:15378"/>
        <dbReference type="ChEBI" id="CHEBI:18036"/>
        <dbReference type="ChEBI" id="CHEBI:30616"/>
        <dbReference type="ChEBI" id="CHEBI:57692"/>
        <dbReference type="ChEBI" id="CHEBI:58307"/>
        <dbReference type="ChEBI" id="CHEBI:58503"/>
        <dbReference type="ChEBI" id="CHEBI:58537"/>
        <dbReference type="EC" id="2.5.1.17"/>
    </reaction>
</comment>
<dbReference type="InterPro" id="IPR003724">
    <property type="entry name" value="CblAdoTrfase_CobA"/>
</dbReference>
<evidence type="ECO:0000256" key="9">
    <source>
        <dbReference type="ARBA" id="ARBA00048692"/>
    </source>
</evidence>
<gene>
    <name evidence="10" type="primary">cobO</name>
    <name evidence="10" type="ORF">ENN98_07910</name>
</gene>
<dbReference type="Pfam" id="PF02572">
    <property type="entry name" value="CobA_CobO_BtuR"/>
    <property type="match status" value="1"/>
</dbReference>
<dbReference type="EMBL" id="DSDS01000178">
    <property type="protein sequence ID" value="HET98592.1"/>
    <property type="molecule type" value="Genomic_DNA"/>
</dbReference>
<dbReference type="UniPathway" id="UPA00148">
    <property type="reaction ID" value="UER00233"/>
</dbReference>
<dbReference type="GO" id="GO:0009236">
    <property type="term" value="P:cobalamin biosynthetic process"/>
    <property type="evidence" value="ECO:0007669"/>
    <property type="project" value="UniProtKB-UniPathway"/>
</dbReference>
<dbReference type="AlphaFoldDB" id="A0A7C2XND4"/>
<dbReference type="Proteomes" id="UP000885986">
    <property type="component" value="Unassembled WGS sequence"/>
</dbReference>
<organism evidence="10">
    <name type="scientific">Desulfurivibrio alkaliphilus</name>
    <dbReference type="NCBI Taxonomy" id="427923"/>
    <lineage>
        <taxon>Bacteria</taxon>
        <taxon>Pseudomonadati</taxon>
        <taxon>Thermodesulfobacteriota</taxon>
        <taxon>Desulfobulbia</taxon>
        <taxon>Desulfobulbales</taxon>
        <taxon>Desulfobulbaceae</taxon>
        <taxon>Desulfurivibrio</taxon>
    </lineage>
</organism>
<dbReference type="SUPFAM" id="SSF52540">
    <property type="entry name" value="P-loop containing nucleoside triphosphate hydrolases"/>
    <property type="match status" value="1"/>
</dbReference>
<evidence type="ECO:0000256" key="4">
    <source>
        <dbReference type="ARBA" id="ARBA00024929"/>
    </source>
</evidence>
<evidence type="ECO:0000256" key="7">
    <source>
        <dbReference type="ARBA" id="ARBA00033354"/>
    </source>
</evidence>
<evidence type="ECO:0000256" key="3">
    <source>
        <dbReference type="ARBA" id="ARBA00012454"/>
    </source>
</evidence>
<proteinExistence type="inferred from homology"/>
<sequence>MSKGLLIVYTGHGKGKTSAAFGQVLRAAGQGLRVCVIQFVKARPSGELQALTQLGSAVELHQVGSGFSWRDREMEKFRASALAGWQLATAKIASGDHDLVVLDELTYLVNFAILSADQIIETALARPAGQHLLITGRDAAPDLIAAADLVTEMREIKHPFQQGIKAQRGIEF</sequence>
<name>A0A7C2XND4_9BACT</name>
<comment type="catalytic activity">
    <reaction evidence="9">
        <text>2 cob(II)alamin + reduced [electron-transfer flavoprotein] + 2 ATP = 2 adenosylcob(III)alamin + 2 triphosphate + oxidized [electron-transfer flavoprotein] + 3 H(+)</text>
        <dbReference type="Rhea" id="RHEA:28671"/>
        <dbReference type="Rhea" id="RHEA-COMP:10685"/>
        <dbReference type="Rhea" id="RHEA-COMP:10686"/>
        <dbReference type="ChEBI" id="CHEBI:15378"/>
        <dbReference type="ChEBI" id="CHEBI:16304"/>
        <dbReference type="ChEBI" id="CHEBI:18036"/>
        <dbReference type="ChEBI" id="CHEBI:18408"/>
        <dbReference type="ChEBI" id="CHEBI:30616"/>
        <dbReference type="ChEBI" id="CHEBI:57692"/>
        <dbReference type="ChEBI" id="CHEBI:58307"/>
        <dbReference type="EC" id="2.5.1.17"/>
    </reaction>
</comment>
<evidence type="ECO:0000256" key="5">
    <source>
        <dbReference type="ARBA" id="ARBA00031529"/>
    </source>
</evidence>
<dbReference type="CDD" id="cd00561">
    <property type="entry name" value="CobA_ACA"/>
    <property type="match status" value="1"/>
</dbReference>
<keyword evidence="10" id="KW-0808">Transferase</keyword>
<dbReference type="PIRSF" id="PIRSF015617">
    <property type="entry name" value="Adensltrnsf_CobA"/>
    <property type="match status" value="1"/>
</dbReference>
<dbReference type="EC" id="2.5.1.17" evidence="3"/>
<comment type="pathway">
    <text evidence="1">Cofactor biosynthesis; adenosylcobalamin biosynthesis; adenosylcobalamin from cob(II)yrinate a,c-diamide: step 2/7.</text>
</comment>
<protein>
    <recommendedName>
        <fullName evidence="3">corrinoid adenosyltransferase</fullName>
        <ecNumber evidence="3">2.5.1.17</ecNumber>
    </recommendedName>
    <alternativeName>
        <fullName evidence="5">Cob(II)alamin adenosyltransferase</fullName>
    </alternativeName>
    <alternativeName>
        <fullName evidence="7">Cob(II)yrinic acid a,c-diamide adenosyltransferase</fullName>
    </alternativeName>
    <alternativeName>
        <fullName evidence="6">Cobinamide/cobalamin adenosyltransferase</fullName>
    </alternativeName>
</protein>
<dbReference type="GO" id="GO:0005524">
    <property type="term" value="F:ATP binding"/>
    <property type="evidence" value="ECO:0007669"/>
    <property type="project" value="InterPro"/>
</dbReference>
<comment type="function">
    <text evidence="4">Required for both de novo synthesis of the corrin ring for the assimilation of exogenous corrinoids. Participates in the adenosylation of a variety of incomplete and complete corrinoids.</text>
</comment>
<dbReference type="PANTHER" id="PTHR46638">
    <property type="entry name" value="CORRINOID ADENOSYLTRANSFERASE"/>
    <property type="match status" value="1"/>
</dbReference>